<evidence type="ECO:0008006" key="6">
    <source>
        <dbReference type="Google" id="ProtNLM"/>
    </source>
</evidence>
<evidence type="ECO:0000259" key="3">
    <source>
        <dbReference type="PROSITE" id="PS51898"/>
    </source>
</evidence>
<dbReference type="EMBL" id="LAZR01002161">
    <property type="protein sequence ID" value="KKN33652.1"/>
    <property type="molecule type" value="Genomic_DNA"/>
</dbReference>
<dbReference type="InterPro" id="IPR044068">
    <property type="entry name" value="CB"/>
</dbReference>
<dbReference type="AlphaFoldDB" id="A0A0F9Q9C3"/>
<dbReference type="InterPro" id="IPR050090">
    <property type="entry name" value="Tyrosine_recombinase_XerCD"/>
</dbReference>
<feature type="domain" description="Core-binding (CB)" evidence="4">
    <location>
        <begin position="2"/>
        <end position="83"/>
    </location>
</feature>
<name>A0A0F9Q9C3_9ZZZZ</name>
<dbReference type="InterPro" id="IPR013762">
    <property type="entry name" value="Integrase-like_cat_sf"/>
</dbReference>
<dbReference type="Pfam" id="PF00589">
    <property type="entry name" value="Phage_integrase"/>
    <property type="match status" value="1"/>
</dbReference>
<reference evidence="5" key="1">
    <citation type="journal article" date="2015" name="Nature">
        <title>Complex archaea that bridge the gap between prokaryotes and eukaryotes.</title>
        <authorList>
            <person name="Spang A."/>
            <person name="Saw J.H."/>
            <person name="Jorgensen S.L."/>
            <person name="Zaremba-Niedzwiedzka K."/>
            <person name="Martijn J."/>
            <person name="Lind A.E."/>
            <person name="van Eijk R."/>
            <person name="Schleper C."/>
            <person name="Guy L."/>
            <person name="Ettema T.J."/>
        </authorList>
    </citation>
    <scope>NUCLEOTIDE SEQUENCE</scope>
</reference>
<dbReference type="InterPro" id="IPR011010">
    <property type="entry name" value="DNA_brk_join_enz"/>
</dbReference>
<evidence type="ECO:0000259" key="4">
    <source>
        <dbReference type="PROSITE" id="PS51900"/>
    </source>
</evidence>
<comment type="caution">
    <text evidence="5">The sequence shown here is derived from an EMBL/GenBank/DDBJ whole genome shotgun (WGS) entry which is preliminary data.</text>
</comment>
<gene>
    <name evidence="5" type="ORF">LCGC14_0801450</name>
</gene>
<dbReference type="SUPFAM" id="SSF56349">
    <property type="entry name" value="DNA breaking-rejoining enzymes"/>
    <property type="match status" value="1"/>
</dbReference>
<proteinExistence type="predicted"/>
<dbReference type="PROSITE" id="PS51900">
    <property type="entry name" value="CB"/>
    <property type="match status" value="1"/>
</dbReference>
<organism evidence="5">
    <name type="scientific">marine sediment metagenome</name>
    <dbReference type="NCBI Taxonomy" id="412755"/>
    <lineage>
        <taxon>unclassified sequences</taxon>
        <taxon>metagenomes</taxon>
        <taxon>ecological metagenomes</taxon>
    </lineage>
</organism>
<dbReference type="PROSITE" id="PS51898">
    <property type="entry name" value="TYR_RECOMBINASE"/>
    <property type="match status" value="1"/>
</dbReference>
<protein>
    <recommendedName>
        <fullName evidence="6">Tyr recombinase domain-containing protein</fullName>
    </recommendedName>
</protein>
<dbReference type="GO" id="GO:0006310">
    <property type="term" value="P:DNA recombination"/>
    <property type="evidence" value="ECO:0007669"/>
    <property type="project" value="UniProtKB-KW"/>
</dbReference>
<evidence type="ECO:0000256" key="2">
    <source>
        <dbReference type="ARBA" id="ARBA00023172"/>
    </source>
</evidence>
<dbReference type="Gene3D" id="1.10.443.10">
    <property type="entry name" value="Intergrase catalytic core"/>
    <property type="match status" value="1"/>
</dbReference>
<dbReference type="PANTHER" id="PTHR30349">
    <property type="entry name" value="PHAGE INTEGRASE-RELATED"/>
    <property type="match status" value="1"/>
</dbReference>
<keyword evidence="2" id="KW-0233">DNA recombination</keyword>
<dbReference type="InterPro" id="IPR002104">
    <property type="entry name" value="Integrase_catalytic"/>
</dbReference>
<feature type="domain" description="Tyr recombinase" evidence="3">
    <location>
        <begin position="113"/>
        <end position="294"/>
    </location>
</feature>
<accession>A0A0F9Q9C3</accession>
<evidence type="ECO:0000313" key="5">
    <source>
        <dbReference type="EMBL" id="KKN33652.1"/>
    </source>
</evidence>
<keyword evidence="1" id="KW-0238">DNA-binding</keyword>
<evidence type="ECO:0000256" key="1">
    <source>
        <dbReference type="ARBA" id="ARBA00023125"/>
    </source>
</evidence>
<dbReference type="GO" id="GO:0003677">
    <property type="term" value="F:DNA binding"/>
    <property type="evidence" value="ECO:0007669"/>
    <property type="project" value="UniProtKB-KW"/>
</dbReference>
<dbReference type="GO" id="GO:0015074">
    <property type="term" value="P:DNA integration"/>
    <property type="evidence" value="ECO:0007669"/>
    <property type="project" value="InterPro"/>
</dbReference>
<dbReference type="PANTHER" id="PTHR30349:SF41">
    <property type="entry name" value="INTEGRASE_RECOMBINASE PROTEIN MJ0367-RELATED"/>
    <property type="match status" value="1"/>
</dbReference>
<sequence>MNSNQEIIDKYLDRIESKQSRASRKSSIHNFFGKDKYNYSGHIFDIKTSDLLDYFDALKKSDVCLTTKKTKWILLTSFLRWVEQYYNEKFNVHYIIPDKLISWNGNHRKPLNSNKKVLADPKEIEQILRYLRDKGNFKYYIIFRLFVETGMRKGELIQIKLEEVNLEGRYINSTFGKTGEKYYFFTKDFAKWFRLYLNERKKMESNDDFLFLNNRRKPFSTRAFNLQLNQVRKVLGITKNITTHTFRRTINTLRKKVCKTPLEDRERLLGHKTGKVNIESYTIIDIEEHRKIYDANFPYPNITL</sequence>